<evidence type="ECO:0000313" key="2">
    <source>
        <dbReference type="Proteomes" id="UP000398217"/>
    </source>
</evidence>
<protein>
    <submittedName>
        <fullName evidence="1">Uncharacterized protein</fullName>
    </submittedName>
</protein>
<dbReference type="RefSeq" id="WP_155285161.1">
    <property type="nucleotide sequence ID" value="NZ_BLBC01000012.1"/>
</dbReference>
<dbReference type="OrthoDB" id="8617687at2"/>
<comment type="caution">
    <text evidence="1">The sequence shown here is derived from an EMBL/GenBank/DDBJ whole genome shotgun (WGS) entry which is preliminary data.</text>
</comment>
<dbReference type="EMBL" id="BLBC01000012">
    <property type="protein sequence ID" value="GET46530.1"/>
    <property type="molecule type" value="Genomic_DNA"/>
</dbReference>
<name>A0A5M4BAT9_9FLAO</name>
<sequence length="107" mass="13053">MPEIEITYPKIKINLLEIDDHIPSFKISMYHHNQGMRYENSYYYEFWIKTEDWDIFINNLKEKKKAVLLDMNDNHRITICNSVMYLNFSNKNEYLEYKSICSFVKPV</sequence>
<gene>
    <name evidence="1" type="ORF">RCZ01_18320</name>
</gene>
<accession>A0A5M4BAT9</accession>
<proteinExistence type="predicted"/>
<dbReference type="Proteomes" id="UP000398217">
    <property type="component" value="Unassembled WGS sequence"/>
</dbReference>
<evidence type="ECO:0000313" key="1">
    <source>
        <dbReference type="EMBL" id="GET46530.1"/>
    </source>
</evidence>
<dbReference type="AlphaFoldDB" id="A0A5M4BAT9"/>
<organism evidence="1 2">
    <name type="scientific">Capnocytophaga felis</name>
    <dbReference type="NCBI Taxonomy" id="2267611"/>
    <lineage>
        <taxon>Bacteria</taxon>
        <taxon>Pseudomonadati</taxon>
        <taxon>Bacteroidota</taxon>
        <taxon>Flavobacteriia</taxon>
        <taxon>Flavobacteriales</taxon>
        <taxon>Flavobacteriaceae</taxon>
        <taxon>Capnocytophaga</taxon>
    </lineage>
</organism>
<reference evidence="2" key="1">
    <citation type="journal article" date="2020" name="Int. J. Syst. Evol. Microbiol.">
        <title>Capnocytophaga felis sp. nov. isolated from the feline oral cavity.</title>
        <authorList>
            <person name="Suzuki M."/>
            <person name="Umeda K."/>
            <person name="Kimura M."/>
            <person name="Imaoka K."/>
            <person name="Morikawa S."/>
            <person name="Maeda K."/>
        </authorList>
    </citation>
    <scope>NUCLEOTIDE SEQUENCE [LARGE SCALE GENOMIC DNA]</scope>
    <source>
        <strain evidence="2">KC07070</strain>
    </source>
</reference>
<keyword evidence="2" id="KW-1185">Reference proteome</keyword>